<sequence>TAPPSAPVSTAERDSFLKQIGRLEAKLEMANEECADLRRQLVSRPPAQSTEFQRQREQAQRAMDLEKDKKLAELSKEVLAKQGEIDRLQSSMRESMMPSGSTATIKALRLDIDGLNDFVMGARHSVNGISILKDVPQSLLKDAMASDTRLDMVKKYILSNTAQGKEYAREETMRAIVKEKDEREQREREERKREDRRDMRREESRDRNRDRDRDQRRGSEGKDSASMPARVNLKGDIGPFRPRDRDSSRQPPRSATITSGSRMYDPNAKPLDYKAQQDRNLAMYKQQQGSGSAPRPDAYNRRYEGQGQGMMQPPQQRGFQQGPQQGQFNQPQRGMQGMQQPQGMMNQPQRGQGMMQGP</sequence>
<evidence type="ECO:0000313" key="2">
    <source>
        <dbReference type="EMBL" id="GIQ89365.1"/>
    </source>
</evidence>
<reference evidence="2 3" key="1">
    <citation type="journal article" date="2018" name="PLoS ONE">
        <title>The draft genome of Kipferlia bialata reveals reductive genome evolution in fornicate parasites.</title>
        <authorList>
            <person name="Tanifuji G."/>
            <person name="Takabayashi S."/>
            <person name="Kume K."/>
            <person name="Takagi M."/>
            <person name="Nakayama T."/>
            <person name="Kamikawa R."/>
            <person name="Inagaki Y."/>
            <person name="Hashimoto T."/>
        </authorList>
    </citation>
    <scope>NUCLEOTIDE SEQUENCE [LARGE SCALE GENOMIC DNA]</scope>
    <source>
        <strain evidence="2">NY0173</strain>
    </source>
</reference>
<evidence type="ECO:0000313" key="3">
    <source>
        <dbReference type="Proteomes" id="UP000265618"/>
    </source>
</evidence>
<feature type="non-terminal residue" evidence="2">
    <location>
        <position position="1"/>
    </location>
</feature>
<keyword evidence="3" id="KW-1185">Reference proteome</keyword>
<feature type="non-terminal residue" evidence="2">
    <location>
        <position position="358"/>
    </location>
</feature>
<feature type="compositionally biased region" description="Basic and acidic residues" evidence="1">
    <location>
        <begin position="181"/>
        <end position="223"/>
    </location>
</feature>
<dbReference type="AlphaFoldDB" id="A0A9K3D824"/>
<name>A0A9K3D824_9EUKA</name>
<feature type="region of interest" description="Disordered" evidence="1">
    <location>
        <begin position="181"/>
        <end position="358"/>
    </location>
</feature>
<feature type="compositionally biased region" description="Basic and acidic residues" evidence="1">
    <location>
        <begin position="53"/>
        <end position="62"/>
    </location>
</feature>
<organism evidence="2 3">
    <name type="scientific">Kipferlia bialata</name>
    <dbReference type="NCBI Taxonomy" id="797122"/>
    <lineage>
        <taxon>Eukaryota</taxon>
        <taxon>Metamonada</taxon>
        <taxon>Carpediemonas-like organisms</taxon>
        <taxon>Kipferlia</taxon>
    </lineage>
</organism>
<comment type="caution">
    <text evidence="2">The sequence shown here is derived from an EMBL/GenBank/DDBJ whole genome shotgun (WGS) entry which is preliminary data.</text>
</comment>
<proteinExistence type="predicted"/>
<gene>
    <name evidence="2" type="ORF">KIPB_011809</name>
</gene>
<evidence type="ECO:0000256" key="1">
    <source>
        <dbReference type="SAM" id="MobiDB-lite"/>
    </source>
</evidence>
<dbReference type="Proteomes" id="UP000265618">
    <property type="component" value="Unassembled WGS sequence"/>
</dbReference>
<feature type="region of interest" description="Disordered" evidence="1">
    <location>
        <begin position="40"/>
        <end position="62"/>
    </location>
</feature>
<feature type="compositionally biased region" description="Low complexity" evidence="1">
    <location>
        <begin position="309"/>
        <end position="358"/>
    </location>
</feature>
<protein>
    <submittedName>
        <fullName evidence="2">Uncharacterized protein</fullName>
    </submittedName>
</protein>
<dbReference type="EMBL" id="BDIP01004968">
    <property type="protein sequence ID" value="GIQ89365.1"/>
    <property type="molecule type" value="Genomic_DNA"/>
</dbReference>
<accession>A0A9K3D824</accession>